<dbReference type="RefSeq" id="WP_090246059.1">
    <property type="nucleotide sequence ID" value="NZ_FPAS01000001.1"/>
</dbReference>
<evidence type="ECO:0000259" key="1">
    <source>
        <dbReference type="Pfam" id="PF17775"/>
    </source>
</evidence>
<organism evidence="2 3">
    <name type="scientific">Lishizhenia tianjinensis</name>
    <dbReference type="NCBI Taxonomy" id="477690"/>
    <lineage>
        <taxon>Bacteria</taxon>
        <taxon>Pseudomonadati</taxon>
        <taxon>Bacteroidota</taxon>
        <taxon>Flavobacteriia</taxon>
        <taxon>Flavobacteriales</taxon>
        <taxon>Crocinitomicaceae</taxon>
        <taxon>Lishizhenia</taxon>
    </lineage>
</organism>
<reference evidence="2 3" key="1">
    <citation type="submission" date="2016-10" db="EMBL/GenBank/DDBJ databases">
        <authorList>
            <person name="de Groot N.N."/>
        </authorList>
    </citation>
    <scope>NUCLEOTIDE SEQUENCE [LARGE SCALE GENOMIC DNA]</scope>
    <source>
        <strain evidence="2 3">CGMCC 1.7005</strain>
    </source>
</reference>
<dbReference type="InterPro" id="IPR032710">
    <property type="entry name" value="NTF2-like_dom_sf"/>
</dbReference>
<evidence type="ECO:0000313" key="2">
    <source>
        <dbReference type="EMBL" id="SFT43471.1"/>
    </source>
</evidence>
<dbReference type="Gene3D" id="3.10.450.50">
    <property type="match status" value="1"/>
</dbReference>
<evidence type="ECO:0000313" key="3">
    <source>
        <dbReference type="Proteomes" id="UP000236454"/>
    </source>
</evidence>
<dbReference type="InterPro" id="IPR048469">
    <property type="entry name" value="YchJ-like_M"/>
</dbReference>
<name>A0A1I6XZT6_9FLAO</name>
<feature type="domain" description="YchJ-like middle NTF2-like" evidence="1">
    <location>
        <begin position="30"/>
        <end position="129"/>
    </location>
</feature>
<accession>A0A1I6XZT6</accession>
<keyword evidence="3" id="KW-1185">Reference proteome</keyword>
<dbReference type="AlphaFoldDB" id="A0A1I6XZT6"/>
<dbReference type="Pfam" id="PF17775">
    <property type="entry name" value="YchJ_M-like"/>
    <property type="match status" value="1"/>
</dbReference>
<dbReference type="SUPFAM" id="SSF54427">
    <property type="entry name" value="NTF2-like"/>
    <property type="match status" value="1"/>
</dbReference>
<dbReference type="EMBL" id="FPAS01000001">
    <property type="protein sequence ID" value="SFT43471.1"/>
    <property type="molecule type" value="Genomic_DNA"/>
</dbReference>
<sequence>MESTACYCGSKKSFEECCQPLIEFQQKAETAEQLMRSRYTAFATKTVDYLVETHHPKTRVNLDIHDLFLFCGQAKFTKLKVKKTKKGQATDQNGRVKFEAFFTMDGKQEVIAEDSYFERIDGQWYYMDAR</sequence>
<dbReference type="PANTHER" id="PTHR33747:SF1">
    <property type="entry name" value="ADENYLATE CYCLASE-ASSOCIATED CAP C-TERMINAL DOMAIN-CONTAINING PROTEIN"/>
    <property type="match status" value="1"/>
</dbReference>
<gene>
    <name evidence="2" type="ORF">SAMN05216474_0547</name>
</gene>
<dbReference type="Proteomes" id="UP000236454">
    <property type="component" value="Unassembled WGS sequence"/>
</dbReference>
<protein>
    <submittedName>
        <fullName evidence="2">SEC-C motif-containing protein</fullName>
    </submittedName>
</protein>
<dbReference type="OrthoDB" id="21421at2"/>
<proteinExistence type="predicted"/>
<dbReference type="STRING" id="477690.SAMN05216474_0547"/>
<dbReference type="PANTHER" id="PTHR33747">
    <property type="entry name" value="UPF0225 PROTEIN SCO1677"/>
    <property type="match status" value="1"/>
</dbReference>